<comment type="caution">
    <text evidence="1">The sequence shown here is derived from an EMBL/GenBank/DDBJ whole genome shotgun (WGS) entry which is preliminary data.</text>
</comment>
<gene>
    <name evidence="1" type="ORF">SDC9_197516</name>
</gene>
<dbReference type="EMBL" id="VSSQ01113554">
    <property type="protein sequence ID" value="MPN49892.1"/>
    <property type="molecule type" value="Genomic_DNA"/>
</dbReference>
<evidence type="ECO:0000313" key="1">
    <source>
        <dbReference type="EMBL" id="MPN49892.1"/>
    </source>
</evidence>
<organism evidence="1">
    <name type="scientific">bioreactor metagenome</name>
    <dbReference type="NCBI Taxonomy" id="1076179"/>
    <lineage>
        <taxon>unclassified sequences</taxon>
        <taxon>metagenomes</taxon>
        <taxon>ecological metagenomes</taxon>
    </lineage>
</organism>
<sequence length="68" mass="7799">MPLFSLTISLSWPETYMPSNDMPCRSSEFDDDGVQKMKSEARVKIKLLINRALNLYIMQPSISLTMNT</sequence>
<proteinExistence type="predicted"/>
<accession>A0A645IGC3</accession>
<name>A0A645IGC3_9ZZZZ</name>
<protein>
    <submittedName>
        <fullName evidence="1">Uncharacterized protein</fullName>
    </submittedName>
</protein>
<dbReference type="AlphaFoldDB" id="A0A645IGC3"/>
<reference evidence="1" key="1">
    <citation type="submission" date="2019-08" db="EMBL/GenBank/DDBJ databases">
        <authorList>
            <person name="Kucharzyk K."/>
            <person name="Murdoch R.W."/>
            <person name="Higgins S."/>
            <person name="Loffler F."/>
        </authorList>
    </citation>
    <scope>NUCLEOTIDE SEQUENCE</scope>
</reference>